<name>A0A8C5JVH0_JACJA</name>
<dbReference type="Ensembl" id="ENSJJAT00000000274.1">
    <property type="protein sequence ID" value="ENSJJAP00000000247.1"/>
    <property type="gene ID" value="ENSJJAG00000000228.1"/>
</dbReference>
<keyword evidence="5" id="KW-0217">Developmental protein</keyword>
<evidence type="ECO:0000256" key="9">
    <source>
        <dbReference type="ARBA" id="ARBA00022782"/>
    </source>
</evidence>
<evidence type="ECO:0000256" key="13">
    <source>
        <dbReference type="ARBA" id="ARBA00023034"/>
    </source>
</evidence>
<evidence type="ECO:0000256" key="2">
    <source>
        <dbReference type="ARBA" id="ARBA00004555"/>
    </source>
</evidence>
<feature type="cross-link" description="Glycyl lysine isopeptide (Lys-Gly) (interchain with G-Cter in SUMO2)" evidence="21">
    <location>
        <position position="272"/>
    </location>
</feature>
<dbReference type="Proteomes" id="UP000694385">
    <property type="component" value="Unassembled WGS sequence"/>
</dbReference>
<dbReference type="GO" id="GO:0043565">
    <property type="term" value="F:sequence-specific DNA binding"/>
    <property type="evidence" value="ECO:0007669"/>
    <property type="project" value="InterPro"/>
</dbReference>
<dbReference type="PANTHER" id="PTHR10741">
    <property type="entry name" value="TRANSLIN AND TRANSLIN ASSOCIATED PROTEIN X"/>
    <property type="match status" value="1"/>
</dbReference>
<evidence type="ECO:0000256" key="6">
    <source>
        <dbReference type="ARBA" id="ARBA00022490"/>
    </source>
</evidence>
<keyword evidence="13" id="KW-0333">Golgi apparatus</keyword>
<evidence type="ECO:0000256" key="20">
    <source>
        <dbReference type="PIRSR" id="PIRSR602848-1"/>
    </source>
</evidence>
<keyword evidence="11" id="KW-0832">Ubl conjugation</keyword>
<dbReference type="GO" id="GO:0048471">
    <property type="term" value="C:perinuclear region of cytoplasm"/>
    <property type="evidence" value="ECO:0007669"/>
    <property type="project" value="UniProtKB-SubCell"/>
</dbReference>
<comment type="subunit">
    <text evidence="17">Ring-shaped heterooctamer of six TSN and two TSNAX subunits. Interacts with GOLGA3, TSNAXIP1, SUN1 and AKAP9. Interacts with the homodimeric form of C1D following gamma-radiation. Interacts with TSN and C1D in a mutually exclusive manner.</text>
</comment>
<evidence type="ECO:0000256" key="17">
    <source>
        <dbReference type="ARBA" id="ARBA00038594"/>
    </source>
</evidence>
<evidence type="ECO:0000256" key="10">
    <source>
        <dbReference type="ARBA" id="ARBA00022842"/>
    </source>
</evidence>
<feature type="compositionally biased region" description="Basic and acidic residues" evidence="22">
    <location>
        <begin position="16"/>
        <end position="28"/>
    </location>
</feature>
<dbReference type="Gene3D" id="1.20.58.200">
    <property type="entry name" value="Translin, domain 2"/>
    <property type="match status" value="1"/>
</dbReference>
<keyword evidence="7" id="KW-1017">Isopeptide bond</keyword>
<dbReference type="InterPro" id="IPR002848">
    <property type="entry name" value="Translin_fam"/>
</dbReference>
<dbReference type="Pfam" id="PF01997">
    <property type="entry name" value="Translin"/>
    <property type="match status" value="1"/>
</dbReference>
<dbReference type="GO" id="GO:0007283">
    <property type="term" value="P:spermatogenesis"/>
    <property type="evidence" value="ECO:0007669"/>
    <property type="project" value="UniProtKB-KW"/>
</dbReference>
<dbReference type="FunFam" id="1.20.58.200:FF:000001">
    <property type="entry name" value="Translin-associated factor X"/>
    <property type="match status" value="1"/>
</dbReference>
<feature type="binding site" evidence="20">
    <location>
        <position position="190"/>
    </location>
    <ligand>
        <name>Mg(2+)</name>
        <dbReference type="ChEBI" id="CHEBI:18420"/>
    </ligand>
</feature>
<evidence type="ECO:0000313" key="24">
    <source>
        <dbReference type="Proteomes" id="UP000694385"/>
    </source>
</evidence>
<feature type="binding site" evidence="20">
    <location>
        <position position="122"/>
    </location>
    <ligand>
        <name>Mg(2+)</name>
        <dbReference type="ChEBI" id="CHEBI:18420"/>
    </ligand>
</feature>
<dbReference type="GO" id="GO:0046872">
    <property type="term" value="F:metal ion binding"/>
    <property type="evidence" value="ECO:0007669"/>
    <property type="project" value="UniProtKB-KW"/>
</dbReference>
<keyword evidence="9" id="KW-0221">Differentiation</keyword>
<comment type="subcellular location">
    <subcellularLocation>
        <location evidence="3">Cytoplasm</location>
        <location evidence="3">Perinuclear region</location>
    </subcellularLocation>
    <subcellularLocation>
        <location evidence="2">Golgi apparatus</location>
    </subcellularLocation>
    <subcellularLocation>
        <location evidence="1">Nucleus</location>
    </subcellularLocation>
</comment>
<comment type="function">
    <text evidence="16">Acts in combination with TSN as an endonuclease involved in the activation of the RNA-induced silencing complex (RISC). Possible role in spermatogenesis.</text>
</comment>
<sequence length="283" mass="32233">MSSREGPGGFRKRKHDNFPHSQRRDGRDVSSSSPVMLAFKSFQQELDARHDKYERLVKLSRDITVESKRTIFAPDMEEILAESEIKLDGVRQKILHVAQELSGEDMHQFHRAITTGLQEYVEAVSFQHFIKTRSLISMEEINKQLTFTTEDSGKENKTPSLDSQDKQLVTWRLKITPVDYLLGVADLTGELMRMCINSVGNGDIDTPFEVSQFLRQVYDGFSFIGNTGPYEVSKKLYTLKQSLAKVENACYALKVRGSEIPKHMLADVFSVKTEMIDQEEGIS</sequence>
<evidence type="ECO:0000256" key="11">
    <source>
        <dbReference type="ARBA" id="ARBA00022843"/>
    </source>
</evidence>
<reference evidence="23" key="2">
    <citation type="submission" date="2025-09" db="UniProtKB">
        <authorList>
            <consortium name="Ensembl"/>
        </authorList>
    </citation>
    <scope>IDENTIFICATION</scope>
</reference>
<dbReference type="GO" id="GO:0005634">
    <property type="term" value="C:nucleus"/>
    <property type="evidence" value="ECO:0007669"/>
    <property type="project" value="UniProtKB-SubCell"/>
</dbReference>
<reference evidence="23" key="1">
    <citation type="submission" date="2025-08" db="UniProtKB">
        <authorList>
            <consortium name="Ensembl"/>
        </authorList>
    </citation>
    <scope>IDENTIFICATION</scope>
</reference>
<proteinExistence type="inferred from homology"/>
<comment type="similarity">
    <text evidence="4">Belongs to the translin family.</text>
</comment>
<dbReference type="OMA" id="DTCMETC"/>
<protein>
    <recommendedName>
        <fullName evidence="18">Translin-associated protein X</fullName>
    </recommendedName>
    <alternativeName>
        <fullName evidence="19">Translin-associated factor X</fullName>
    </alternativeName>
</protein>
<keyword evidence="10 20" id="KW-0460">Magnesium</keyword>
<evidence type="ECO:0000256" key="18">
    <source>
        <dbReference type="ARBA" id="ARBA00041076"/>
    </source>
</evidence>
<accession>A0A8C5JVH0</accession>
<dbReference type="InterPro" id="IPR016069">
    <property type="entry name" value="Translin_C"/>
</dbReference>
<dbReference type="GO" id="GO:0005794">
    <property type="term" value="C:Golgi apparatus"/>
    <property type="evidence" value="ECO:0007669"/>
    <property type="project" value="UniProtKB-SubCell"/>
</dbReference>
<evidence type="ECO:0000256" key="8">
    <source>
        <dbReference type="ARBA" id="ARBA00022723"/>
    </source>
</evidence>
<keyword evidence="6" id="KW-0963">Cytoplasm</keyword>
<feature type="region of interest" description="Disordered" evidence="22">
    <location>
        <begin position="1"/>
        <end position="32"/>
    </location>
</feature>
<evidence type="ECO:0000256" key="15">
    <source>
        <dbReference type="ARBA" id="ARBA00023242"/>
    </source>
</evidence>
<organism evidence="23 24">
    <name type="scientific">Jaculus jaculus</name>
    <name type="common">Lesser Egyptian jerboa</name>
    <dbReference type="NCBI Taxonomy" id="51337"/>
    <lineage>
        <taxon>Eukaryota</taxon>
        <taxon>Metazoa</taxon>
        <taxon>Chordata</taxon>
        <taxon>Craniata</taxon>
        <taxon>Vertebrata</taxon>
        <taxon>Euteleostomi</taxon>
        <taxon>Mammalia</taxon>
        <taxon>Eutheria</taxon>
        <taxon>Euarchontoglires</taxon>
        <taxon>Glires</taxon>
        <taxon>Rodentia</taxon>
        <taxon>Myomorpha</taxon>
        <taxon>Dipodoidea</taxon>
        <taxon>Dipodidae</taxon>
        <taxon>Dipodinae</taxon>
        <taxon>Jaculus</taxon>
    </lineage>
</organism>
<evidence type="ECO:0000256" key="5">
    <source>
        <dbReference type="ARBA" id="ARBA00022473"/>
    </source>
</evidence>
<keyword evidence="8 20" id="KW-0479">Metal-binding</keyword>
<dbReference type="InterPro" id="IPR016068">
    <property type="entry name" value="Translin_N"/>
</dbReference>
<dbReference type="AlphaFoldDB" id="A0A8C5JVH0"/>
<evidence type="ECO:0000256" key="7">
    <source>
        <dbReference type="ARBA" id="ARBA00022499"/>
    </source>
</evidence>
<keyword evidence="15" id="KW-0539">Nucleus</keyword>
<gene>
    <name evidence="23" type="primary">Tsnax</name>
</gene>
<evidence type="ECO:0000256" key="1">
    <source>
        <dbReference type="ARBA" id="ARBA00004123"/>
    </source>
</evidence>
<evidence type="ECO:0000256" key="21">
    <source>
        <dbReference type="PIRSR" id="PIRSR602848-2"/>
    </source>
</evidence>
<evidence type="ECO:0000313" key="23">
    <source>
        <dbReference type="Ensembl" id="ENSJJAP00000000247.1"/>
    </source>
</evidence>
<dbReference type="GeneTree" id="ENSGT00940000153568"/>
<evidence type="ECO:0000256" key="3">
    <source>
        <dbReference type="ARBA" id="ARBA00004556"/>
    </source>
</evidence>
<dbReference type="InterPro" id="IPR036081">
    <property type="entry name" value="Translin_sf"/>
</dbReference>
<evidence type="ECO:0000256" key="4">
    <source>
        <dbReference type="ARBA" id="ARBA00005902"/>
    </source>
</evidence>
<evidence type="ECO:0000256" key="22">
    <source>
        <dbReference type="SAM" id="MobiDB-lite"/>
    </source>
</evidence>
<evidence type="ECO:0000256" key="14">
    <source>
        <dbReference type="ARBA" id="ARBA00023125"/>
    </source>
</evidence>
<dbReference type="FunFam" id="1.20.58.190:FF:000002">
    <property type="entry name" value="Translin-associated factor X"/>
    <property type="match status" value="1"/>
</dbReference>
<keyword evidence="12" id="KW-0744">Spermatogenesis</keyword>
<dbReference type="Gene3D" id="1.20.58.190">
    <property type="entry name" value="Translin, domain 1"/>
    <property type="match status" value="1"/>
</dbReference>
<evidence type="ECO:0000256" key="12">
    <source>
        <dbReference type="ARBA" id="ARBA00022871"/>
    </source>
</evidence>
<keyword evidence="14" id="KW-0238">DNA-binding</keyword>
<keyword evidence="24" id="KW-1185">Reference proteome</keyword>
<dbReference type="GO" id="GO:0030154">
    <property type="term" value="P:cell differentiation"/>
    <property type="evidence" value="ECO:0007669"/>
    <property type="project" value="UniProtKB-KW"/>
</dbReference>
<evidence type="ECO:0000256" key="16">
    <source>
        <dbReference type="ARBA" id="ARBA00037653"/>
    </source>
</evidence>
<evidence type="ECO:0000256" key="19">
    <source>
        <dbReference type="ARBA" id="ARBA00042076"/>
    </source>
</evidence>
<dbReference type="SUPFAM" id="SSF74784">
    <property type="entry name" value="Translin"/>
    <property type="match status" value="1"/>
</dbReference>